<organism evidence="2 3">
    <name type="scientific">Desulfuromonas soudanensis</name>
    <dbReference type="NCBI Taxonomy" id="1603606"/>
    <lineage>
        <taxon>Bacteria</taxon>
        <taxon>Pseudomonadati</taxon>
        <taxon>Thermodesulfobacteriota</taxon>
        <taxon>Desulfuromonadia</taxon>
        <taxon>Desulfuromonadales</taxon>
        <taxon>Desulfuromonadaceae</taxon>
        <taxon>Desulfuromonas</taxon>
    </lineage>
</organism>
<dbReference type="InterPro" id="IPR009078">
    <property type="entry name" value="Ferritin-like_SF"/>
</dbReference>
<dbReference type="KEGG" id="des:DSOUD_2688"/>
<dbReference type="PANTHER" id="PTHR43031">
    <property type="entry name" value="FAD-DEPENDENT OXIDOREDUCTASE"/>
    <property type="match status" value="1"/>
</dbReference>
<dbReference type="OrthoDB" id="285281at2"/>
<dbReference type="InterPro" id="IPR036873">
    <property type="entry name" value="Rhodanese-like_dom_sf"/>
</dbReference>
<dbReference type="CDD" id="cd00158">
    <property type="entry name" value="RHOD"/>
    <property type="match status" value="1"/>
</dbReference>
<evidence type="ECO:0000259" key="1">
    <source>
        <dbReference type="PROSITE" id="PS50206"/>
    </source>
</evidence>
<dbReference type="Proteomes" id="UP000057158">
    <property type="component" value="Chromosome"/>
</dbReference>
<dbReference type="SMART" id="SM00450">
    <property type="entry name" value="RHOD"/>
    <property type="match status" value="1"/>
</dbReference>
<dbReference type="InterPro" id="IPR050229">
    <property type="entry name" value="GlpE_sulfurtransferase"/>
</dbReference>
<evidence type="ECO:0000313" key="3">
    <source>
        <dbReference type="Proteomes" id="UP000057158"/>
    </source>
</evidence>
<dbReference type="Gene3D" id="1.20.1260.10">
    <property type="match status" value="1"/>
</dbReference>
<dbReference type="RefSeq" id="WP_053551444.1">
    <property type="nucleotide sequence ID" value="NZ_CP010802.1"/>
</dbReference>
<sequence>MGMRDYFRPVESWSAEKVREFLASHGGEDYNLLDVRLEEEYAEGHLPGARLIPLAELALHCREVAAGLPTIVYCASGVRSKAAATILAHAGFSAVYNLEGGIQAWKGLVAAGTPEMAMTFFAAAETPEEHVALAWVLEEGTRRFYAEVAGRVQDVEAANLFRELARAEEKHKASLVAVYEGLAGRPAAADFPRGILAGEAGAGCMEGGFRIEEVLSWTRGKQVCDLLELAVAIEAVAYDHYLILRRELADENARRVFELLSDEERRHLVKLTALMAHFV</sequence>
<gene>
    <name evidence="2" type="ORF">DSOUD_2688</name>
</gene>
<dbReference type="GO" id="GO:0004792">
    <property type="term" value="F:thiosulfate-cyanide sulfurtransferase activity"/>
    <property type="evidence" value="ECO:0007669"/>
    <property type="project" value="InterPro"/>
</dbReference>
<dbReference type="PROSITE" id="PS00380">
    <property type="entry name" value="RHODANESE_1"/>
    <property type="match status" value="1"/>
</dbReference>
<protein>
    <recommendedName>
        <fullName evidence="1">Rhodanese domain-containing protein</fullName>
    </recommendedName>
</protein>
<dbReference type="PATRIC" id="fig|1603606.3.peg.2920"/>
<reference evidence="2 3" key="1">
    <citation type="submission" date="2015-07" db="EMBL/GenBank/DDBJ databases">
        <title>Isolation and Genomic Characterization of a Novel Halophilic Metal-Reducing Deltaproteobacterium from the Deep Subsurface.</title>
        <authorList>
            <person name="Badalamenti J.P."/>
            <person name="Summers Z.M."/>
            <person name="Gralnick J.A."/>
            <person name="Bond D.R."/>
        </authorList>
    </citation>
    <scope>NUCLEOTIDE SEQUENCE [LARGE SCALE GENOMIC DNA]</scope>
    <source>
        <strain evidence="2 3">WTL</strain>
    </source>
</reference>
<dbReference type="PROSITE" id="PS50206">
    <property type="entry name" value="RHODANESE_3"/>
    <property type="match status" value="1"/>
</dbReference>
<dbReference type="InterPro" id="IPR001307">
    <property type="entry name" value="Thiosulphate_STrfase_CS"/>
</dbReference>
<dbReference type="EMBL" id="CP010802">
    <property type="protein sequence ID" value="ALC17438.1"/>
    <property type="molecule type" value="Genomic_DNA"/>
</dbReference>
<dbReference type="STRING" id="1603606.DSOUD_2688"/>
<accession>A0A0M4D481</accession>
<dbReference type="SUPFAM" id="SSF47240">
    <property type="entry name" value="Ferritin-like"/>
    <property type="match status" value="1"/>
</dbReference>
<dbReference type="PANTHER" id="PTHR43031:SF1">
    <property type="entry name" value="PYRIDINE NUCLEOTIDE-DISULPHIDE OXIDOREDUCTASE"/>
    <property type="match status" value="1"/>
</dbReference>
<dbReference type="InterPro" id="IPR001763">
    <property type="entry name" value="Rhodanese-like_dom"/>
</dbReference>
<evidence type="ECO:0000313" key="2">
    <source>
        <dbReference type="EMBL" id="ALC17438.1"/>
    </source>
</evidence>
<dbReference type="Gene3D" id="3.40.250.10">
    <property type="entry name" value="Rhodanese-like domain"/>
    <property type="match status" value="1"/>
</dbReference>
<feature type="domain" description="Rhodanese" evidence="1">
    <location>
        <begin position="26"/>
        <end position="114"/>
    </location>
</feature>
<dbReference type="Pfam" id="PF00581">
    <property type="entry name" value="Rhodanese"/>
    <property type="match status" value="1"/>
</dbReference>
<keyword evidence="3" id="KW-1185">Reference proteome</keyword>
<dbReference type="CDD" id="cd01045">
    <property type="entry name" value="Ferritin_like_AB"/>
    <property type="match status" value="1"/>
</dbReference>
<dbReference type="InterPro" id="IPR012347">
    <property type="entry name" value="Ferritin-like"/>
</dbReference>
<dbReference type="Pfam" id="PF02915">
    <property type="entry name" value="Rubrerythrin"/>
    <property type="match status" value="1"/>
</dbReference>
<dbReference type="GO" id="GO:0016491">
    <property type="term" value="F:oxidoreductase activity"/>
    <property type="evidence" value="ECO:0007669"/>
    <property type="project" value="InterPro"/>
</dbReference>
<dbReference type="InterPro" id="IPR003251">
    <property type="entry name" value="Rr_diiron-bd_dom"/>
</dbReference>
<dbReference type="GO" id="GO:0046872">
    <property type="term" value="F:metal ion binding"/>
    <property type="evidence" value="ECO:0007669"/>
    <property type="project" value="InterPro"/>
</dbReference>
<dbReference type="AlphaFoldDB" id="A0A0M4D481"/>
<name>A0A0M4D481_9BACT</name>
<proteinExistence type="predicted"/>
<dbReference type="SUPFAM" id="SSF52821">
    <property type="entry name" value="Rhodanese/Cell cycle control phosphatase"/>
    <property type="match status" value="1"/>
</dbReference>